<evidence type="ECO:0000313" key="3">
    <source>
        <dbReference type="EMBL" id="AKK74452.1"/>
    </source>
</evidence>
<sequence>MAAIDKGIGDDNLTDDQARKRLTEKLKQNIYAFSAAKSFTQMQYYRDMMIGEDGSILGKSSYIKKIADTGEIFNKKFLEAEYENAYYSAVMADQWERYAEDEILQYSTAGDSHVRPSHAALDKYTAPKSHPFWINNYPPNGWGCRCIATPGKAGYQNRLTDKEAGNQLKAENKDTPFYNNVGLSKVIFKDNHPYFVNSRGKELNLSWEQYGMPDLAKIRSEELPAYKITTKEDYLNWWEKQPKSNENDISIKDILGNEIILESASGKKGRESDYFKHHIIRKEADKRYEYATEVKNVLKNPDEVWMNHKDSNTKIYLKYYENGTLKLVVNENNKAETMFLIEKDDKSELNKLGEARKGILMYR</sequence>
<accession>A0A0G3MBG8</accession>
<reference evidence="3 4" key="1">
    <citation type="submission" date="2014-11" db="EMBL/GenBank/DDBJ databases">
        <authorList>
            <person name="Park G.-S."/>
            <person name="Hong S.-J."/>
            <person name="Jung B.K."/>
            <person name="Khan A.R."/>
            <person name="Kwak Y."/>
            <person name="Shin J.-H."/>
        </authorList>
    </citation>
    <scope>NUCLEOTIDE SEQUENCE [LARGE SCALE GENOMIC DNA]</scope>
    <source>
        <strain evidence="3 4">DSM 27622</strain>
    </source>
</reference>
<feature type="domain" description="Phage-Barnase-EndoU-ColicinE5/D-RelE like nuclease 2" evidence="2">
    <location>
        <begin position="253"/>
        <end position="363"/>
    </location>
</feature>
<name>A0A0G3MBG8_CHRGL</name>
<gene>
    <name evidence="3" type="ORF">OK18_19160</name>
</gene>
<dbReference type="InterPro" id="IPR041110">
    <property type="entry name" value="PBECR2"/>
</dbReference>
<dbReference type="OrthoDB" id="9813502at2"/>
<dbReference type="EMBL" id="CP009928">
    <property type="protein sequence ID" value="AKK74452.1"/>
    <property type="molecule type" value="Genomic_DNA"/>
</dbReference>
<evidence type="ECO:0000259" key="2">
    <source>
        <dbReference type="Pfam" id="PF18810"/>
    </source>
</evidence>
<dbReference type="Proteomes" id="UP000035213">
    <property type="component" value="Chromosome"/>
</dbReference>
<evidence type="ECO:0000313" key="4">
    <source>
        <dbReference type="Proteomes" id="UP000035213"/>
    </source>
</evidence>
<dbReference type="PATRIC" id="fig|1324352.5.peg.4024"/>
<evidence type="ECO:0000259" key="1">
    <source>
        <dbReference type="Pfam" id="PF04233"/>
    </source>
</evidence>
<dbReference type="STRING" id="1324352.OK18_19160"/>
<protein>
    <recommendedName>
        <fullName evidence="5">Phage head morphogenesis domain-containing protein</fullName>
    </recommendedName>
</protein>
<organism evidence="3 4">
    <name type="scientific">Chryseobacterium gallinarum</name>
    <dbReference type="NCBI Taxonomy" id="1324352"/>
    <lineage>
        <taxon>Bacteria</taxon>
        <taxon>Pseudomonadati</taxon>
        <taxon>Bacteroidota</taxon>
        <taxon>Flavobacteriia</taxon>
        <taxon>Flavobacteriales</taxon>
        <taxon>Weeksellaceae</taxon>
        <taxon>Chryseobacterium group</taxon>
        <taxon>Chryseobacterium</taxon>
    </lineage>
</organism>
<feature type="domain" description="Phage head morphogenesis" evidence="1">
    <location>
        <begin position="59"/>
        <end position="148"/>
    </location>
</feature>
<proteinExistence type="predicted"/>
<evidence type="ECO:0008006" key="5">
    <source>
        <dbReference type="Google" id="ProtNLM"/>
    </source>
</evidence>
<dbReference type="KEGG" id="cgn:OK18_19160"/>
<dbReference type="AlphaFoldDB" id="A0A0G3MBG8"/>
<dbReference type="Pfam" id="PF04233">
    <property type="entry name" value="Phage_Mu_F"/>
    <property type="match status" value="1"/>
</dbReference>
<dbReference type="RefSeq" id="WP_053329047.1">
    <property type="nucleotide sequence ID" value="NZ_CP009928.1"/>
</dbReference>
<dbReference type="Pfam" id="PF18810">
    <property type="entry name" value="PBECR2"/>
    <property type="match status" value="1"/>
</dbReference>
<dbReference type="InterPro" id="IPR006528">
    <property type="entry name" value="Phage_head_morphogenesis_dom"/>
</dbReference>